<dbReference type="InterPro" id="IPR009057">
    <property type="entry name" value="Homeodomain-like_sf"/>
</dbReference>
<organism evidence="5 6">
    <name type="scientific">Companilactobacillus tucceti DSM 20183</name>
    <dbReference type="NCBI Taxonomy" id="1423811"/>
    <lineage>
        <taxon>Bacteria</taxon>
        <taxon>Bacillati</taxon>
        <taxon>Bacillota</taxon>
        <taxon>Bacilli</taxon>
        <taxon>Lactobacillales</taxon>
        <taxon>Lactobacillaceae</taxon>
        <taxon>Companilactobacillus</taxon>
    </lineage>
</organism>
<dbReference type="InterPro" id="IPR018060">
    <property type="entry name" value="HTH_AraC"/>
</dbReference>
<dbReference type="SMART" id="SM00342">
    <property type="entry name" value="HTH_ARAC"/>
    <property type="match status" value="1"/>
</dbReference>
<evidence type="ECO:0000313" key="5">
    <source>
        <dbReference type="EMBL" id="KRK65328.1"/>
    </source>
</evidence>
<dbReference type="Gene3D" id="1.10.10.60">
    <property type="entry name" value="Homeodomain-like"/>
    <property type="match status" value="2"/>
</dbReference>
<gene>
    <name evidence="5" type="ORF">FC72_GL001398</name>
</gene>
<dbReference type="SUPFAM" id="SSF46689">
    <property type="entry name" value="Homeodomain-like"/>
    <property type="match status" value="1"/>
</dbReference>
<proteinExistence type="predicted"/>
<keyword evidence="2" id="KW-0238">DNA-binding</keyword>
<keyword evidence="3" id="KW-0804">Transcription</keyword>
<dbReference type="Proteomes" id="UP000050929">
    <property type="component" value="Unassembled WGS sequence"/>
</dbReference>
<dbReference type="PROSITE" id="PS01124">
    <property type="entry name" value="HTH_ARAC_FAMILY_2"/>
    <property type="match status" value="1"/>
</dbReference>
<dbReference type="OrthoDB" id="192171at2"/>
<evidence type="ECO:0000256" key="1">
    <source>
        <dbReference type="ARBA" id="ARBA00023015"/>
    </source>
</evidence>
<feature type="domain" description="HTH araC/xylS-type" evidence="4">
    <location>
        <begin position="256"/>
        <end position="354"/>
    </location>
</feature>
<dbReference type="GO" id="GO:0003700">
    <property type="term" value="F:DNA-binding transcription factor activity"/>
    <property type="evidence" value="ECO:0007669"/>
    <property type="project" value="InterPro"/>
</dbReference>
<name>A0A0R1J1R2_9LACO</name>
<protein>
    <recommendedName>
        <fullName evidence="4">HTH araC/xylS-type domain-containing protein</fullName>
    </recommendedName>
</protein>
<dbReference type="AlphaFoldDB" id="A0A0R1J1R2"/>
<evidence type="ECO:0000259" key="4">
    <source>
        <dbReference type="PROSITE" id="PS01124"/>
    </source>
</evidence>
<dbReference type="RefSeq" id="WP_057764342.1">
    <property type="nucleotide sequence ID" value="NZ_AZDG01000003.1"/>
</dbReference>
<dbReference type="PANTHER" id="PTHR43280:SF10">
    <property type="entry name" value="REGULATORY PROTEIN POCR"/>
    <property type="match status" value="1"/>
</dbReference>
<dbReference type="GO" id="GO:0043565">
    <property type="term" value="F:sequence-specific DNA binding"/>
    <property type="evidence" value="ECO:0007669"/>
    <property type="project" value="InterPro"/>
</dbReference>
<keyword evidence="1" id="KW-0805">Transcription regulation</keyword>
<dbReference type="STRING" id="1423811.FC72_GL001398"/>
<comment type="caution">
    <text evidence="5">The sequence shown here is derived from an EMBL/GenBank/DDBJ whole genome shotgun (WGS) entry which is preliminary data.</text>
</comment>
<accession>A0A0R1J1R2</accession>
<dbReference type="PATRIC" id="fig|1423811.3.peg.1422"/>
<evidence type="ECO:0000256" key="2">
    <source>
        <dbReference type="ARBA" id="ARBA00023125"/>
    </source>
</evidence>
<sequence>MLTKVPFLKKISPIPFALYQNRICIFEYDINDTIFLNTISEKLWDRNTEETVNILKLSSDIVAATKFYFNGTPYMFAVTSEEQPALDKQLVNMQKYVEIGADFLKSEKMQADIINLPDKLDRMNTAKRFNQDFKIYNIENKFQLEEIAMHELARGNKQNVQLLFNKLINISNSPLSNDELTSKKYRIISLITLISRLCIKKNCPVGITFRLSDKLTAKLDKLNNVDDIQLFIEHMAVEYYSLLKSNANNYNSKCINDAIEFINVNIYKYISNETISNYLDMNPNYLSSLFKHETGIPLRKFIIDKRISESKYLLRNTSMSINSIAQALHFSNQSHFTKSFKDRTGFTPKYYQDVVNSK</sequence>
<reference evidence="5 6" key="1">
    <citation type="journal article" date="2015" name="Genome Announc.">
        <title>Expanding the biotechnology potential of lactobacilli through comparative genomics of 213 strains and associated genera.</title>
        <authorList>
            <person name="Sun Z."/>
            <person name="Harris H.M."/>
            <person name="McCann A."/>
            <person name="Guo C."/>
            <person name="Argimon S."/>
            <person name="Zhang W."/>
            <person name="Yang X."/>
            <person name="Jeffery I.B."/>
            <person name="Cooney J.C."/>
            <person name="Kagawa T.F."/>
            <person name="Liu W."/>
            <person name="Song Y."/>
            <person name="Salvetti E."/>
            <person name="Wrobel A."/>
            <person name="Rasinkangas P."/>
            <person name="Parkhill J."/>
            <person name="Rea M.C."/>
            <person name="O'Sullivan O."/>
            <person name="Ritari J."/>
            <person name="Douillard F.P."/>
            <person name="Paul Ross R."/>
            <person name="Yang R."/>
            <person name="Briner A.E."/>
            <person name="Felis G.E."/>
            <person name="de Vos W.M."/>
            <person name="Barrangou R."/>
            <person name="Klaenhammer T.R."/>
            <person name="Caufield P.W."/>
            <person name="Cui Y."/>
            <person name="Zhang H."/>
            <person name="O'Toole P.W."/>
        </authorList>
    </citation>
    <scope>NUCLEOTIDE SEQUENCE [LARGE SCALE GENOMIC DNA]</scope>
    <source>
        <strain evidence="5 6">DSM 20183</strain>
    </source>
</reference>
<evidence type="ECO:0000313" key="6">
    <source>
        <dbReference type="Proteomes" id="UP000050929"/>
    </source>
</evidence>
<dbReference type="PANTHER" id="PTHR43280">
    <property type="entry name" value="ARAC-FAMILY TRANSCRIPTIONAL REGULATOR"/>
    <property type="match status" value="1"/>
</dbReference>
<evidence type="ECO:0000256" key="3">
    <source>
        <dbReference type="ARBA" id="ARBA00023163"/>
    </source>
</evidence>
<dbReference type="EMBL" id="AZDG01000003">
    <property type="protein sequence ID" value="KRK65328.1"/>
    <property type="molecule type" value="Genomic_DNA"/>
</dbReference>
<keyword evidence="6" id="KW-1185">Reference proteome</keyword>
<dbReference type="Pfam" id="PF12833">
    <property type="entry name" value="HTH_18"/>
    <property type="match status" value="1"/>
</dbReference>